<name>A0AAN6M684_9PLEO</name>
<feature type="domain" description="Glycosyl transferase CAP10" evidence="1">
    <location>
        <begin position="70"/>
        <end position="341"/>
    </location>
</feature>
<dbReference type="SMART" id="SM00672">
    <property type="entry name" value="CAP10"/>
    <property type="match status" value="1"/>
</dbReference>
<dbReference type="PANTHER" id="PTHR12203">
    <property type="entry name" value="KDEL LYS-ASP-GLU-LEU CONTAINING - RELATED"/>
    <property type="match status" value="1"/>
</dbReference>
<evidence type="ECO:0000313" key="2">
    <source>
        <dbReference type="EMBL" id="KAK3217195.1"/>
    </source>
</evidence>
<keyword evidence="3" id="KW-1185">Reference proteome</keyword>
<sequence length="376" mass="42686">MFADLDYATQRHSIILEKEDGDYKGLVQGWIKDNKLYIISTAPDTDPQIIHQRTAILSQLHRAILTSPSRLSDTPFAFVVNDNPKNNSWVFSRPNKHSNYNILVMPSFAFWSWPSATLGTFDDIMSRVEIVERKTPWGKKIDKVIWRGTPWFNSPGHPTLRQDLLKATHNREWADVASLNKSVDNSLAIEEFCKYRYVVYTEGVTYSGRLPYHQACESVLITAPLMYLTHTAWLMRPISSRDLLVASSFSGSSYALPSADGSDGVAPALLPTVHDWRLANAIYVSPKFDDLEEIVMFLRAHPQVARKIAQNQRAVVMEQRYLGSAAETCYWRALIRASTSVLGAGAGWREEIGERYETWLLRQVAGVSDRLRKMDS</sequence>
<organism evidence="2 3">
    <name type="scientific">Pseudopithomyces chartarum</name>
    <dbReference type="NCBI Taxonomy" id="1892770"/>
    <lineage>
        <taxon>Eukaryota</taxon>
        <taxon>Fungi</taxon>
        <taxon>Dikarya</taxon>
        <taxon>Ascomycota</taxon>
        <taxon>Pezizomycotina</taxon>
        <taxon>Dothideomycetes</taxon>
        <taxon>Pleosporomycetidae</taxon>
        <taxon>Pleosporales</taxon>
        <taxon>Massarineae</taxon>
        <taxon>Didymosphaeriaceae</taxon>
        <taxon>Pseudopithomyces</taxon>
    </lineage>
</organism>
<dbReference type="Pfam" id="PF05686">
    <property type="entry name" value="Glyco_transf_90"/>
    <property type="match status" value="1"/>
</dbReference>
<reference evidence="2 3" key="1">
    <citation type="submission" date="2021-02" db="EMBL/GenBank/DDBJ databases">
        <title>Genome assembly of Pseudopithomyces chartarum.</title>
        <authorList>
            <person name="Jauregui R."/>
            <person name="Singh J."/>
            <person name="Voisey C."/>
        </authorList>
    </citation>
    <scope>NUCLEOTIDE SEQUENCE [LARGE SCALE GENOMIC DNA]</scope>
    <source>
        <strain evidence="2 3">AGR01</strain>
    </source>
</reference>
<accession>A0AAN6M684</accession>
<dbReference type="EMBL" id="WVTA01000001">
    <property type="protein sequence ID" value="KAK3217195.1"/>
    <property type="molecule type" value="Genomic_DNA"/>
</dbReference>
<dbReference type="PANTHER" id="PTHR12203:SF63">
    <property type="entry name" value="GLYCOSYL TRANSFERASE CAP10 DOMAIN-CONTAINING PROTEIN"/>
    <property type="match status" value="1"/>
</dbReference>
<evidence type="ECO:0000259" key="1">
    <source>
        <dbReference type="SMART" id="SM00672"/>
    </source>
</evidence>
<dbReference type="InterPro" id="IPR051091">
    <property type="entry name" value="O-Glucosyltr/Glycosyltrsf_90"/>
</dbReference>
<evidence type="ECO:0000313" key="3">
    <source>
        <dbReference type="Proteomes" id="UP001280581"/>
    </source>
</evidence>
<protein>
    <recommendedName>
        <fullName evidence="1">Glycosyl transferase CAP10 domain-containing protein</fullName>
    </recommendedName>
</protein>
<dbReference type="InterPro" id="IPR006598">
    <property type="entry name" value="CAP10"/>
</dbReference>
<dbReference type="Proteomes" id="UP001280581">
    <property type="component" value="Unassembled WGS sequence"/>
</dbReference>
<gene>
    <name evidence="2" type="ORF">GRF29_1g2272579</name>
</gene>
<dbReference type="AlphaFoldDB" id="A0AAN6M684"/>
<comment type="caution">
    <text evidence="2">The sequence shown here is derived from an EMBL/GenBank/DDBJ whole genome shotgun (WGS) entry which is preliminary data.</text>
</comment>
<proteinExistence type="predicted"/>